<protein>
    <recommendedName>
        <fullName evidence="1">Uroporphyrinogen decarboxylase (URO-D) domain-containing protein</fullName>
    </recommendedName>
</protein>
<evidence type="ECO:0000313" key="2">
    <source>
        <dbReference type="EMBL" id="RGC29838.1"/>
    </source>
</evidence>
<sequence length="358" mass="41483">MNARERVLAALKGEGKPDRMPFEISWGAFTPRLMQCYHEKEKTEETPEEYFDFDVRSVNIGATKKKTDFTKYFKEKLPDNVIFDEWGIGAVPGSQEHFLEFKYHPLAWCETAEDVYGYEWPDVDADYRFEGMKEKIEEYKSRGYVVMGELYQTIFETAWMLRGMETFLMDYYENEEVAMAICDKLKELRIKQAKKYAELGVDIIRLGDDVATQKGPLMSREMYGALIKERMKRIVQAGKAVNPEVLYFRHCDGKVEDIVDDFIEEGIDILNPVQPECNDLTLIYDRFGDRLAFWGGIGTQSTMPFGTPQEVREKVKEVQKILGKRGALVVAPTHILEPEVPWENVLAFVDAAKHSYYE</sequence>
<dbReference type="InterPro" id="IPR000257">
    <property type="entry name" value="Uroporphyrinogen_deCOase"/>
</dbReference>
<gene>
    <name evidence="2" type="ORF">DWX41_13555</name>
</gene>
<evidence type="ECO:0000313" key="3">
    <source>
        <dbReference type="Proteomes" id="UP000261111"/>
    </source>
</evidence>
<dbReference type="RefSeq" id="WP_025654813.1">
    <property type="nucleotide sequence ID" value="NZ_QVIA01000014.1"/>
</dbReference>
<accession>A0A3E2WR35</accession>
<reference evidence="2 3" key="1">
    <citation type="submission" date="2018-08" db="EMBL/GenBank/DDBJ databases">
        <title>A genome reference for cultivated species of the human gut microbiota.</title>
        <authorList>
            <person name="Zou Y."/>
            <person name="Xue W."/>
            <person name="Luo G."/>
        </authorList>
    </citation>
    <scope>NUCLEOTIDE SEQUENCE [LARGE SCALE GENOMIC DNA]</scope>
    <source>
        <strain evidence="2 3">AF19-21</strain>
    </source>
</reference>
<dbReference type="GO" id="GO:0006779">
    <property type="term" value="P:porphyrin-containing compound biosynthetic process"/>
    <property type="evidence" value="ECO:0007669"/>
    <property type="project" value="InterPro"/>
</dbReference>
<dbReference type="AlphaFoldDB" id="A0A3E2WR35"/>
<evidence type="ECO:0000259" key="1">
    <source>
        <dbReference type="Pfam" id="PF01208"/>
    </source>
</evidence>
<dbReference type="PANTHER" id="PTHR47099">
    <property type="entry name" value="METHYLCOBAMIDE:COM METHYLTRANSFERASE MTBA"/>
    <property type="match status" value="1"/>
</dbReference>
<dbReference type="EMBL" id="QVIA01000014">
    <property type="protein sequence ID" value="RGC29838.1"/>
    <property type="molecule type" value="Genomic_DNA"/>
</dbReference>
<dbReference type="Proteomes" id="UP000261111">
    <property type="component" value="Unassembled WGS sequence"/>
</dbReference>
<proteinExistence type="predicted"/>
<dbReference type="Gene3D" id="3.20.20.210">
    <property type="match status" value="1"/>
</dbReference>
<name>A0A3E2WR35_9FIRM</name>
<dbReference type="GeneID" id="93332777"/>
<comment type="caution">
    <text evidence="2">The sequence shown here is derived from an EMBL/GenBank/DDBJ whole genome shotgun (WGS) entry which is preliminary data.</text>
</comment>
<organism evidence="2 3">
    <name type="scientific">Hungatella hathewayi</name>
    <dbReference type="NCBI Taxonomy" id="154046"/>
    <lineage>
        <taxon>Bacteria</taxon>
        <taxon>Bacillati</taxon>
        <taxon>Bacillota</taxon>
        <taxon>Clostridia</taxon>
        <taxon>Lachnospirales</taxon>
        <taxon>Lachnospiraceae</taxon>
        <taxon>Hungatella</taxon>
    </lineage>
</organism>
<dbReference type="InterPro" id="IPR052024">
    <property type="entry name" value="Methanogen_methyltrans"/>
</dbReference>
<dbReference type="InterPro" id="IPR038071">
    <property type="entry name" value="UROD/MetE-like_sf"/>
</dbReference>
<dbReference type="SUPFAM" id="SSF51726">
    <property type="entry name" value="UROD/MetE-like"/>
    <property type="match status" value="1"/>
</dbReference>
<dbReference type="GO" id="GO:0004853">
    <property type="term" value="F:uroporphyrinogen decarboxylase activity"/>
    <property type="evidence" value="ECO:0007669"/>
    <property type="project" value="InterPro"/>
</dbReference>
<dbReference type="PANTHER" id="PTHR47099:SF1">
    <property type="entry name" value="METHYLCOBAMIDE:COM METHYLTRANSFERASE MTBA"/>
    <property type="match status" value="1"/>
</dbReference>
<dbReference type="Pfam" id="PF01208">
    <property type="entry name" value="URO-D"/>
    <property type="match status" value="1"/>
</dbReference>
<feature type="domain" description="Uroporphyrinogen decarboxylase (URO-D)" evidence="1">
    <location>
        <begin position="155"/>
        <end position="353"/>
    </location>
</feature>